<sequence length="341" mass="38588">MSSAMPNVMCPYDVNGAVEHPQWSVNSEILLPTHHQQLPTPQNILTSSNSSGSSGSSINTVQIPLEQLALNDQYATGFPDLNPHLVNNYFEPVQNVAATASNNNGNNWKPVTANGIAPPSSIHYRSVIHYPEPNEPQKPKRIRTAFTDLQVERLEQVFQINPYIERNERKKLAEELKLTSKNIKIWFQNRRMKKKNADKASKFSPPTTEMHPQNRNIEHSFPSVMTPQEYQTVNAVDVIPYANLSNPWNIAQVPSTSQESNIQPINGIPFSTNMYYTDQGQDIPVYQNLEGPSMRFELIAASTSNELQMRDAYSSQRATWIPDYSDSVTMEVQPHMQEDPH</sequence>
<evidence type="ECO:0000313" key="2">
    <source>
        <dbReference type="Proteomes" id="UP001064048"/>
    </source>
</evidence>
<keyword evidence="2" id="KW-1185">Reference proteome</keyword>
<name>A0ACC0JA73_CHOFU</name>
<dbReference type="Proteomes" id="UP001064048">
    <property type="component" value="Chromosome 13"/>
</dbReference>
<proteinExistence type="predicted"/>
<protein>
    <submittedName>
        <fullName evidence="1">Uncharacterized protein</fullName>
    </submittedName>
</protein>
<accession>A0ACC0JA73</accession>
<organism evidence="1 2">
    <name type="scientific">Choristoneura fumiferana</name>
    <name type="common">Spruce budworm moth</name>
    <name type="synonym">Archips fumiferana</name>
    <dbReference type="NCBI Taxonomy" id="7141"/>
    <lineage>
        <taxon>Eukaryota</taxon>
        <taxon>Metazoa</taxon>
        <taxon>Ecdysozoa</taxon>
        <taxon>Arthropoda</taxon>
        <taxon>Hexapoda</taxon>
        <taxon>Insecta</taxon>
        <taxon>Pterygota</taxon>
        <taxon>Neoptera</taxon>
        <taxon>Endopterygota</taxon>
        <taxon>Lepidoptera</taxon>
        <taxon>Glossata</taxon>
        <taxon>Ditrysia</taxon>
        <taxon>Tortricoidea</taxon>
        <taxon>Tortricidae</taxon>
        <taxon>Tortricinae</taxon>
        <taxon>Choristoneura</taxon>
    </lineage>
</organism>
<comment type="caution">
    <text evidence="1">The sequence shown here is derived from an EMBL/GenBank/DDBJ whole genome shotgun (WGS) entry which is preliminary data.</text>
</comment>
<reference evidence="1 2" key="1">
    <citation type="journal article" date="2022" name="Genome Biol. Evol.">
        <title>The Spruce Budworm Genome: Reconstructing the Evolutionary History of Antifreeze Proteins.</title>
        <authorList>
            <person name="Beliveau C."/>
            <person name="Gagne P."/>
            <person name="Picq S."/>
            <person name="Vernygora O."/>
            <person name="Keeling C.I."/>
            <person name="Pinkney K."/>
            <person name="Doucet D."/>
            <person name="Wen F."/>
            <person name="Johnston J.S."/>
            <person name="Maaroufi H."/>
            <person name="Boyle B."/>
            <person name="Laroche J."/>
            <person name="Dewar K."/>
            <person name="Juretic N."/>
            <person name="Blackburn G."/>
            <person name="Nisole A."/>
            <person name="Brunet B."/>
            <person name="Brandao M."/>
            <person name="Lumley L."/>
            <person name="Duan J."/>
            <person name="Quan G."/>
            <person name="Lucarotti C.J."/>
            <person name="Roe A.D."/>
            <person name="Sperling F.A.H."/>
            <person name="Levesque R.C."/>
            <person name="Cusson M."/>
        </authorList>
    </citation>
    <scope>NUCLEOTIDE SEQUENCE [LARGE SCALE GENOMIC DNA]</scope>
    <source>
        <strain evidence="1">Glfc:IPQL:Cfum</strain>
    </source>
</reference>
<gene>
    <name evidence="1" type="ORF">MSG28_008120</name>
</gene>
<dbReference type="EMBL" id="CM046113">
    <property type="protein sequence ID" value="KAI8420972.1"/>
    <property type="molecule type" value="Genomic_DNA"/>
</dbReference>
<evidence type="ECO:0000313" key="1">
    <source>
        <dbReference type="EMBL" id="KAI8420972.1"/>
    </source>
</evidence>